<gene>
    <name evidence="2" type="ORF">PSNMU_V1.4_AUG-EV-PASAV3_0100620</name>
</gene>
<organism evidence="2 3">
    <name type="scientific">Pseudo-nitzschia multistriata</name>
    <dbReference type="NCBI Taxonomy" id="183589"/>
    <lineage>
        <taxon>Eukaryota</taxon>
        <taxon>Sar</taxon>
        <taxon>Stramenopiles</taxon>
        <taxon>Ochrophyta</taxon>
        <taxon>Bacillariophyta</taxon>
        <taxon>Bacillariophyceae</taxon>
        <taxon>Bacillariophycidae</taxon>
        <taxon>Bacillariales</taxon>
        <taxon>Bacillariaceae</taxon>
        <taxon>Pseudo-nitzschia</taxon>
    </lineage>
</organism>
<proteinExistence type="predicted"/>
<protein>
    <submittedName>
        <fullName evidence="2">Uncharacterized protein</fullName>
    </submittedName>
</protein>
<dbReference type="Proteomes" id="UP000291116">
    <property type="component" value="Unassembled WGS sequence"/>
</dbReference>
<accession>A0A448ZLZ4</accession>
<dbReference type="AlphaFoldDB" id="A0A448ZLZ4"/>
<dbReference type="EMBL" id="CAACVS010000514">
    <property type="protein sequence ID" value="VEU43062.1"/>
    <property type="molecule type" value="Genomic_DNA"/>
</dbReference>
<evidence type="ECO:0000256" key="1">
    <source>
        <dbReference type="SAM" id="Phobius"/>
    </source>
</evidence>
<feature type="transmembrane region" description="Helical" evidence="1">
    <location>
        <begin position="26"/>
        <end position="44"/>
    </location>
</feature>
<evidence type="ECO:0000313" key="3">
    <source>
        <dbReference type="Proteomes" id="UP000291116"/>
    </source>
</evidence>
<evidence type="ECO:0000313" key="2">
    <source>
        <dbReference type="EMBL" id="VEU43062.1"/>
    </source>
</evidence>
<keyword evidence="3" id="KW-1185">Reference proteome</keyword>
<name>A0A448ZLZ4_9STRA</name>
<keyword evidence="1" id="KW-0472">Membrane</keyword>
<keyword evidence="1" id="KW-1133">Transmembrane helix</keyword>
<keyword evidence="1" id="KW-0812">Transmembrane</keyword>
<reference evidence="2 3" key="1">
    <citation type="submission" date="2019-01" db="EMBL/GenBank/DDBJ databases">
        <authorList>
            <person name="Ferrante I. M."/>
        </authorList>
    </citation>
    <scope>NUCLEOTIDE SEQUENCE [LARGE SCALE GENOMIC DNA]</scope>
    <source>
        <strain evidence="2 3">B856</strain>
    </source>
</reference>
<feature type="transmembrane region" description="Helical" evidence="1">
    <location>
        <begin position="56"/>
        <end position="77"/>
    </location>
</feature>
<sequence>MFIVTQSVAAIVGIPRLYTNLGPSKLHLVVGTASQLVAVVGAVPVDMVLTASGNQYWHVVLAFTFVLDEFGIAYCIYKVLDPKAPEAGRGENAPLI</sequence>